<dbReference type="Pfam" id="PF02163">
    <property type="entry name" value="Peptidase_M50"/>
    <property type="match status" value="1"/>
</dbReference>
<evidence type="ECO:0000313" key="13">
    <source>
        <dbReference type="EMBL" id="HGV96844.1"/>
    </source>
</evidence>
<reference evidence="13" key="1">
    <citation type="journal article" date="2020" name="mSystems">
        <title>Genome- and Community-Level Interaction Insights into Carbon Utilization and Element Cycling Functions of Hydrothermarchaeota in Hydrothermal Sediment.</title>
        <authorList>
            <person name="Zhou Z."/>
            <person name="Liu Y."/>
            <person name="Xu W."/>
            <person name="Pan J."/>
            <person name="Luo Z.H."/>
            <person name="Li M."/>
        </authorList>
    </citation>
    <scope>NUCLEOTIDE SEQUENCE [LARGE SCALE GENOMIC DNA]</scope>
    <source>
        <strain evidence="13">SpSt-774</strain>
    </source>
</reference>
<keyword evidence="9 11" id="KW-0482">Metalloprotease</keyword>
<protein>
    <recommendedName>
        <fullName evidence="11">Zinc metalloprotease</fullName>
        <ecNumber evidence="11">3.4.24.-</ecNumber>
    </recommendedName>
</protein>
<gene>
    <name evidence="13" type="primary">rseP</name>
    <name evidence="13" type="ORF">ENV60_00905</name>
</gene>
<keyword evidence="8 11" id="KW-1133">Transmembrane helix</keyword>
<evidence type="ECO:0000256" key="2">
    <source>
        <dbReference type="ARBA" id="ARBA00004141"/>
    </source>
</evidence>
<comment type="subcellular location">
    <subcellularLocation>
        <location evidence="2">Membrane</location>
        <topology evidence="2">Multi-pass membrane protein</topology>
    </subcellularLocation>
</comment>
<dbReference type="GO" id="GO:0004222">
    <property type="term" value="F:metalloendopeptidase activity"/>
    <property type="evidence" value="ECO:0007669"/>
    <property type="project" value="InterPro"/>
</dbReference>
<evidence type="ECO:0000256" key="9">
    <source>
        <dbReference type="ARBA" id="ARBA00023049"/>
    </source>
</evidence>
<keyword evidence="10 11" id="KW-0472">Membrane</keyword>
<feature type="domain" description="PDZ" evidence="12">
    <location>
        <begin position="191"/>
        <end position="245"/>
    </location>
</feature>
<dbReference type="GO" id="GO:0046872">
    <property type="term" value="F:metal ion binding"/>
    <property type="evidence" value="ECO:0007669"/>
    <property type="project" value="UniProtKB-KW"/>
</dbReference>
<evidence type="ECO:0000256" key="8">
    <source>
        <dbReference type="ARBA" id="ARBA00022989"/>
    </source>
</evidence>
<comment type="cofactor">
    <cofactor evidence="1 11">
        <name>Zn(2+)</name>
        <dbReference type="ChEBI" id="CHEBI:29105"/>
    </cofactor>
</comment>
<dbReference type="GO" id="GO:0016020">
    <property type="term" value="C:membrane"/>
    <property type="evidence" value="ECO:0007669"/>
    <property type="project" value="UniProtKB-SubCell"/>
</dbReference>
<feature type="transmembrane region" description="Helical" evidence="11">
    <location>
        <begin position="415"/>
        <end position="434"/>
    </location>
</feature>
<dbReference type="Pfam" id="PF17820">
    <property type="entry name" value="PDZ_6"/>
    <property type="match status" value="1"/>
</dbReference>
<dbReference type="CDD" id="cd06163">
    <property type="entry name" value="S2P-M50_PDZ_RseP-like"/>
    <property type="match status" value="1"/>
</dbReference>
<keyword evidence="5 11" id="KW-0812">Transmembrane</keyword>
<dbReference type="Gene3D" id="2.30.42.10">
    <property type="match status" value="2"/>
</dbReference>
<dbReference type="PANTHER" id="PTHR42837">
    <property type="entry name" value="REGULATOR OF SIGMA-E PROTEASE RSEP"/>
    <property type="match status" value="1"/>
</dbReference>
<dbReference type="SMART" id="SM00228">
    <property type="entry name" value="PDZ"/>
    <property type="match status" value="1"/>
</dbReference>
<dbReference type="EC" id="3.4.24.-" evidence="11"/>
<evidence type="ECO:0000259" key="12">
    <source>
        <dbReference type="PROSITE" id="PS50106"/>
    </source>
</evidence>
<evidence type="ECO:0000256" key="10">
    <source>
        <dbReference type="ARBA" id="ARBA00023136"/>
    </source>
</evidence>
<evidence type="ECO:0000256" key="7">
    <source>
        <dbReference type="ARBA" id="ARBA00022833"/>
    </source>
</evidence>
<dbReference type="SUPFAM" id="SSF50156">
    <property type="entry name" value="PDZ domain-like"/>
    <property type="match status" value="2"/>
</dbReference>
<name>A0A7C4TAQ9_UNCW3</name>
<comment type="similarity">
    <text evidence="3 11">Belongs to the peptidase M50B family.</text>
</comment>
<dbReference type="InterPro" id="IPR036034">
    <property type="entry name" value="PDZ_sf"/>
</dbReference>
<proteinExistence type="inferred from homology"/>
<comment type="caution">
    <text evidence="13">The sequence shown here is derived from an EMBL/GenBank/DDBJ whole genome shotgun (WGS) entry which is preliminary data.</text>
</comment>
<keyword evidence="7 11" id="KW-0862">Zinc</keyword>
<dbReference type="PROSITE" id="PS50106">
    <property type="entry name" value="PDZ"/>
    <property type="match status" value="1"/>
</dbReference>
<evidence type="ECO:0000256" key="5">
    <source>
        <dbReference type="ARBA" id="ARBA00022692"/>
    </source>
</evidence>
<sequence>MIIITIIAFLFIIAFSVTIHELGHLLLAKLFKIPVEKFSIGFGPPLVRKKIGETDFRIAYFPVGGYVKMTGEDEGEIQIFKKKQEVEFERSIVDGETVPGFYDVPIYHRILVVLSGPIFNILSAVIVLFFVYVVFGVYVNPHLRIKVEEKNFAKEYGFLNGDSLIAINDKKLNSWDDFLKFIDLNLNKKIEITLKREDRVIKKELFVESESLGISPLIPPVIGSVKIGGPADRAGLKTGDRILKVAQNEIDDWDEFVNLVRSSKNVPLNFVWESGGEVKEAEITPLPYYDPILKDTIGQIGVMIQMAKNRIYPHQAFVMAINRTIEIIGLTLKTLYQLILGKVSRKALGGPIAIAQLSGESARWGFENFLGLVSIISINLGLVNLFPIPGLDGGHIVIAIIEGIRKKRFTRKTRMVIQQIGYTILLLLIIYVTFNDLTR</sequence>
<accession>A0A7C4TAQ9</accession>
<keyword evidence="6 11" id="KW-0378">Hydrolase</keyword>
<dbReference type="InterPro" id="IPR041489">
    <property type="entry name" value="PDZ_6"/>
</dbReference>
<dbReference type="CDD" id="cd23081">
    <property type="entry name" value="cpPDZ_EcRseP-like"/>
    <property type="match status" value="1"/>
</dbReference>
<keyword evidence="11" id="KW-0479">Metal-binding</keyword>
<evidence type="ECO:0000256" key="4">
    <source>
        <dbReference type="ARBA" id="ARBA00022670"/>
    </source>
</evidence>
<evidence type="ECO:0000256" key="11">
    <source>
        <dbReference type="RuleBase" id="RU362031"/>
    </source>
</evidence>
<dbReference type="GO" id="GO:0006508">
    <property type="term" value="P:proteolysis"/>
    <property type="evidence" value="ECO:0007669"/>
    <property type="project" value="UniProtKB-KW"/>
</dbReference>
<dbReference type="EMBL" id="DTGZ01000015">
    <property type="protein sequence ID" value="HGV96844.1"/>
    <property type="molecule type" value="Genomic_DNA"/>
</dbReference>
<dbReference type="InterPro" id="IPR001478">
    <property type="entry name" value="PDZ"/>
</dbReference>
<dbReference type="PANTHER" id="PTHR42837:SF2">
    <property type="entry name" value="MEMBRANE METALLOPROTEASE ARASP2, CHLOROPLASTIC-RELATED"/>
    <property type="match status" value="1"/>
</dbReference>
<evidence type="ECO:0000256" key="3">
    <source>
        <dbReference type="ARBA" id="ARBA00007931"/>
    </source>
</evidence>
<dbReference type="AlphaFoldDB" id="A0A7C4TAQ9"/>
<keyword evidence="4 13" id="KW-0645">Protease</keyword>
<evidence type="ECO:0000256" key="6">
    <source>
        <dbReference type="ARBA" id="ARBA00022801"/>
    </source>
</evidence>
<dbReference type="InterPro" id="IPR008915">
    <property type="entry name" value="Peptidase_M50"/>
</dbReference>
<evidence type="ECO:0000256" key="1">
    <source>
        <dbReference type="ARBA" id="ARBA00001947"/>
    </source>
</evidence>
<dbReference type="NCBIfam" id="TIGR00054">
    <property type="entry name" value="RIP metalloprotease RseP"/>
    <property type="match status" value="1"/>
</dbReference>
<dbReference type="InterPro" id="IPR004387">
    <property type="entry name" value="Pept_M50_Zn"/>
</dbReference>
<organism evidence="13">
    <name type="scientific">candidate division WOR-3 bacterium</name>
    <dbReference type="NCBI Taxonomy" id="2052148"/>
    <lineage>
        <taxon>Bacteria</taxon>
        <taxon>Bacteria division WOR-3</taxon>
    </lineage>
</organism>
<feature type="transmembrane region" description="Helical" evidence="11">
    <location>
        <begin position="118"/>
        <end position="139"/>
    </location>
</feature>